<evidence type="ECO:0000313" key="3">
    <source>
        <dbReference type="Proteomes" id="UP001370490"/>
    </source>
</evidence>
<comment type="caution">
    <text evidence="2">The sequence shown here is derived from an EMBL/GenBank/DDBJ whole genome shotgun (WGS) entry which is preliminary data.</text>
</comment>
<dbReference type="GO" id="GO:0005516">
    <property type="term" value="F:calmodulin binding"/>
    <property type="evidence" value="ECO:0007669"/>
    <property type="project" value="InterPro"/>
</dbReference>
<evidence type="ECO:0000313" key="2">
    <source>
        <dbReference type="EMBL" id="KAK6921533.1"/>
    </source>
</evidence>
<dbReference type="FunFam" id="1.20.5.170:FF:000026">
    <property type="entry name" value="Calcium-transporting ATPase"/>
    <property type="match status" value="1"/>
</dbReference>
<gene>
    <name evidence="2" type="ORF">RJ641_012040</name>
</gene>
<proteinExistence type="predicted"/>
<evidence type="ECO:0000259" key="1">
    <source>
        <dbReference type="Pfam" id="PF12515"/>
    </source>
</evidence>
<dbReference type="Pfam" id="PF12515">
    <property type="entry name" value="CaATP_NAI"/>
    <property type="match status" value="1"/>
</dbReference>
<dbReference type="EMBL" id="JBAMMX010000019">
    <property type="protein sequence ID" value="KAK6921533.1"/>
    <property type="molecule type" value="Genomic_DNA"/>
</dbReference>
<organism evidence="2 3">
    <name type="scientific">Dillenia turbinata</name>
    <dbReference type="NCBI Taxonomy" id="194707"/>
    <lineage>
        <taxon>Eukaryota</taxon>
        <taxon>Viridiplantae</taxon>
        <taxon>Streptophyta</taxon>
        <taxon>Embryophyta</taxon>
        <taxon>Tracheophyta</taxon>
        <taxon>Spermatophyta</taxon>
        <taxon>Magnoliopsida</taxon>
        <taxon>eudicotyledons</taxon>
        <taxon>Gunneridae</taxon>
        <taxon>Pentapetalae</taxon>
        <taxon>Dilleniales</taxon>
        <taxon>Dilleniaceae</taxon>
        <taxon>Dillenia</taxon>
    </lineage>
</organism>
<name>A0AAN8UQV6_9MAGN</name>
<dbReference type="InterPro" id="IPR024750">
    <property type="entry name" value="Ca_ATPase_N_dom"/>
</dbReference>
<feature type="domain" description="Calcium-transporting P-type ATPase N-terminal autoinhibitory" evidence="1">
    <location>
        <begin position="31"/>
        <end position="58"/>
    </location>
</feature>
<protein>
    <submittedName>
        <fullName evidence="2">Calcium-transporting P-type ATPase, N-terminal autoinhibitory domain</fullName>
    </submittedName>
</protein>
<sequence length="100" mass="12031">MGLPSSWYYYKWVVRSPKIIGHCCCHKFSSLRRWRSAITIVKNRRKRFYMITDLEKRTKVKRNRQRIQEKIRVALYVQKAALQFIDSFCGFLKIGKESAL</sequence>
<dbReference type="Gene3D" id="1.20.5.170">
    <property type="match status" value="1"/>
</dbReference>
<accession>A0AAN8UQV6</accession>
<reference evidence="2 3" key="1">
    <citation type="submission" date="2023-12" db="EMBL/GenBank/DDBJ databases">
        <title>A high-quality genome assembly for Dillenia turbinata (Dilleniales).</title>
        <authorList>
            <person name="Chanderbali A."/>
        </authorList>
    </citation>
    <scope>NUCLEOTIDE SEQUENCE [LARGE SCALE GENOMIC DNA]</scope>
    <source>
        <strain evidence="2">LSX21</strain>
        <tissue evidence="2">Leaf</tissue>
    </source>
</reference>
<dbReference type="Proteomes" id="UP001370490">
    <property type="component" value="Unassembled WGS sequence"/>
</dbReference>
<keyword evidence="3" id="KW-1185">Reference proteome</keyword>
<dbReference type="AlphaFoldDB" id="A0AAN8UQV6"/>